<dbReference type="InterPro" id="IPR036926">
    <property type="entry name" value="Thymidate_synth/dCMP_Mease_sf"/>
</dbReference>
<reference evidence="6 7" key="1">
    <citation type="submission" date="2018-11" db="EMBL/GenBank/DDBJ databases">
        <title>Trebonia kvetii gen.nov., sp.nov., a novel acidophilic actinobacterium, and proposal of the new actinobacterial family Treboniaceae fam. nov.</title>
        <authorList>
            <person name="Rapoport D."/>
            <person name="Sagova-Mareckova M."/>
            <person name="Sedlacek I."/>
            <person name="Provaznik J."/>
            <person name="Kralova S."/>
            <person name="Pavlinic D."/>
            <person name="Benes V."/>
            <person name="Kopecky J."/>
        </authorList>
    </citation>
    <scope>NUCLEOTIDE SEQUENCE [LARGE SCALE GENOMIC DNA]</scope>
    <source>
        <strain evidence="6 7">15Tr583</strain>
    </source>
</reference>
<dbReference type="EMBL" id="RPFW01000004">
    <property type="protein sequence ID" value="TVZ02824.1"/>
    <property type="molecule type" value="Genomic_DNA"/>
</dbReference>
<evidence type="ECO:0000313" key="6">
    <source>
        <dbReference type="EMBL" id="TVZ02824.1"/>
    </source>
</evidence>
<evidence type="ECO:0000259" key="5">
    <source>
        <dbReference type="Pfam" id="PF00303"/>
    </source>
</evidence>
<keyword evidence="2 6" id="KW-0489">Methyltransferase</keyword>
<dbReference type="GO" id="GO:0006231">
    <property type="term" value="P:dTMP biosynthetic process"/>
    <property type="evidence" value="ECO:0007669"/>
    <property type="project" value="InterPro"/>
</dbReference>
<dbReference type="PANTHER" id="PTHR11548:SF9">
    <property type="entry name" value="THYMIDYLATE SYNTHASE"/>
    <property type="match status" value="1"/>
</dbReference>
<dbReference type="NCBIfam" id="TIGR03284">
    <property type="entry name" value="thym_sym"/>
    <property type="match status" value="1"/>
</dbReference>
<dbReference type="InterPro" id="IPR023451">
    <property type="entry name" value="Thymidate_synth/dCMP_Mease_dom"/>
</dbReference>
<keyword evidence="7" id="KW-1185">Reference proteome</keyword>
<dbReference type="SUPFAM" id="SSF55831">
    <property type="entry name" value="Thymidylate synthase/dCMP hydroxymethylase"/>
    <property type="match status" value="1"/>
</dbReference>
<dbReference type="InterPro" id="IPR000398">
    <property type="entry name" value="Thymidylate_synthase"/>
</dbReference>
<name>A0A6P2BUT6_9ACTN</name>
<gene>
    <name evidence="6" type="primary">thyA</name>
    <name evidence="6" type="ORF">EAS64_20255</name>
</gene>
<dbReference type="EC" id="2.1.1.45" evidence="1 4"/>
<dbReference type="GO" id="GO:0004799">
    <property type="term" value="F:thymidylate synthase activity"/>
    <property type="evidence" value="ECO:0007669"/>
    <property type="project" value="UniProtKB-UniRule"/>
</dbReference>
<protein>
    <recommendedName>
        <fullName evidence="1 4">Thymidylate synthase</fullName>
        <ecNumber evidence="1 4">2.1.1.45</ecNumber>
    </recommendedName>
</protein>
<dbReference type="Gene3D" id="3.30.572.10">
    <property type="entry name" value="Thymidylate synthase/dCMP hydroxymethylase domain"/>
    <property type="match status" value="1"/>
</dbReference>
<accession>A0A6P2BUT6</accession>
<dbReference type="PANTHER" id="PTHR11548">
    <property type="entry name" value="THYMIDYLATE SYNTHASE 1"/>
    <property type="match status" value="1"/>
</dbReference>
<sequence length="298" mass="33327">MEYLPYDQRPVSTEYRRVLERILGEGIETQTRQGVNAFTVMQQTMTFPLAHGFPVITERSIRSFWRKPIGELCAFINGATTLAEFERFGVDWWAPWTTPEKTLKKGIEPGSIGPGSYGAAFHAYPTPDGPPFDQFKHLVEQLRELPELRTHFVDPWIAPYQVRGEGKQPKTTIAPCHGWIHVRVLDGGLHVHMTQRSGDVPVGVPANMVQYAALALMLEQLTGYAAVAYYHTISDAHIYADQVVAVRAMLATEPRPLPTVTLNEAGRAVTDIHDFRAEHFELADYHPNPSIGSIPVAT</sequence>
<dbReference type="GO" id="GO:0005829">
    <property type="term" value="C:cytosol"/>
    <property type="evidence" value="ECO:0007669"/>
    <property type="project" value="TreeGrafter"/>
</dbReference>
<dbReference type="InterPro" id="IPR045097">
    <property type="entry name" value="Thymidate_synth/dCMP_Mease"/>
</dbReference>
<evidence type="ECO:0000256" key="1">
    <source>
        <dbReference type="ARBA" id="ARBA00011947"/>
    </source>
</evidence>
<dbReference type="Pfam" id="PF00303">
    <property type="entry name" value="Thymidylat_synt"/>
    <property type="match status" value="1"/>
</dbReference>
<feature type="domain" description="Thymidylate synthase/dCMP hydroxymethylase" evidence="5">
    <location>
        <begin position="14"/>
        <end position="292"/>
    </location>
</feature>
<dbReference type="Proteomes" id="UP000460272">
    <property type="component" value="Unassembled WGS sequence"/>
</dbReference>
<organism evidence="6 7">
    <name type="scientific">Trebonia kvetii</name>
    <dbReference type="NCBI Taxonomy" id="2480626"/>
    <lineage>
        <taxon>Bacteria</taxon>
        <taxon>Bacillati</taxon>
        <taxon>Actinomycetota</taxon>
        <taxon>Actinomycetes</taxon>
        <taxon>Streptosporangiales</taxon>
        <taxon>Treboniaceae</taxon>
        <taxon>Trebonia</taxon>
    </lineage>
</organism>
<keyword evidence="3 6" id="KW-0808">Transferase</keyword>
<dbReference type="PRINTS" id="PR00108">
    <property type="entry name" value="THYMDSNTHASE"/>
</dbReference>
<dbReference type="RefSeq" id="WP_145855011.1">
    <property type="nucleotide sequence ID" value="NZ_RPFW01000004.1"/>
</dbReference>
<dbReference type="OrthoDB" id="9774633at2"/>
<comment type="caution">
    <text evidence="6">The sequence shown here is derived from an EMBL/GenBank/DDBJ whole genome shotgun (WGS) entry which is preliminary data.</text>
</comment>
<evidence type="ECO:0000256" key="3">
    <source>
        <dbReference type="ARBA" id="ARBA00022679"/>
    </source>
</evidence>
<proteinExistence type="predicted"/>
<evidence type="ECO:0000256" key="4">
    <source>
        <dbReference type="NCBIfam" id="TIGR03284"/>
    </source>
</evidence>
<evidence type="ECO:0000256" key="2">
    <source>
        <dbReference type="ARBA" id="ARBA00022603"/>
    </source>
</evidence>
<dbReference type="GO" id="GO:0032259">
    <property type="term" value="P:methylation"/>
    <property type="evidence" value="ECO:0007669"/>
    <property type="project" value="UniProtKB-KW"/>
</dbReference>
<dbReference type="AlphaFoldDB" id="A0A6P2BUT6"/>
<evidence type="ECO:0000313" key="7">
    <source>
        <dbReference type="Proteomes" id="UP000460272"/>
    </source>
</evidence>